<dbReference type="InterPro" id="IPR014352">
    <property type="entry name" value="FERM/acyl-CoA-bd_prot_sf"/>
</dbReference>
<dbReference type="Pfam" id="PF21989">
    <property type="entry name" value="RA_2"/>
    <property type="match status" value="1"/>
</dbReference>
<evidence type="ECO:0000313" key="4">
    <source>
        <dbReference type="Proteomes" id="UP000694556"/>
    </source>
</evidence>
<feature type="domain" description="FERM" evidence="2">
    <location>
        <begin position="12"/>
        <end position="191"/>
    </location>
</feature>
<reference evidence="3" key="1">
    <citation type="submission" date="2025-08" db="UniProtKB">
        <authorList>
            <consortium name="Ensembl"/>
        </authorList>
    </citation>
    <scope>IDENTIFICATION</scope>
</reference>
<organism evidence="3 4">
    <name type="scientific">Cairina moschata</name>
    <name type="common">Muscovy duck</name>
    <dbReference type="NCBI Taxonomy" id="8855"/>
    <lineage>
        <taxon>Eukaryota</taxon>
        <taxon>Metazoa</taxon>
        <taxon>Chordata</taxon>
        <taxon>Craniata</taxon>
        <taxon>Vertebrata</taxon>
        <taxon>Euteleostomi</taxon>
        <taxon>Archelosauria</taxon>
        <taxon>Archosauria</taxon>
        <taxon>Dinosauria</taxon>
        <taxon>Saurischia</taxon>
        <taxon>Theropoda</taxon>
        <taxon>Coelurosauria</taxon>
        <taxon>Aves</taxon>
        <taxon>Neognathae</taxon>
        <taxon>Galloanserae</taxon>
        <taxon>Anseriformes</taxon>
        <taxon>Anatidae</taxon>
        <taxon>Anatinae</taxon>
        <taxon>Cairina</taxon>
    </lineage>
</organism>
<evidence type="ECO:0000313" key="3">
    <source>
        <dbReference type="Ensembl" id="ENSCMMP00000015001.1"/>
    </source>
</evidence>
<dbReference type="PANTHER" id="PTHR46221">
    <property type="entry name" value="FERM AND PDZ DOMAIN-CONTAINING PROTEIN FAMILY MEMBER"/>
    <property type="match status" value="1"/>
</dbReference>
<evidence type="ECO:0000256" key="1">
    <source>
        <dbReference type="SAM" id="MobiDB-lite"/>
    </source>
</evidence>
<sequence>MLKKEALLLIPNVLKVFLENGQIKSFTFDGRTTVKDVMVTLQDRLSLRHIEHFALVLEYSSPEQSHRFLLLQDKQPLAHVVQRTHYHGMRCLFRVSFFPKDPVELLRRDPAAFEYLYIQVGTGQPPRRREPGARGPLRTPLRSPQSRNDVIRERFGVDPKPEMLLGLAALHIYITVAATRPSQKVSLKNVE</sequence>
<dbReference type="Gene3D" id="1.20.80.10">
    <property type="match status" value="1"/>
</dbReference>
<dbReference type="Ensembl" id="ENSCMMT00000016504.1">
    <property type="protein sequence ID" value="ENSCMMP00000015001.1"/>
    <property type="gene ID" value="ENSCMMG00000009542.1"/>
</dbReference>
<dbReference type="Proteomes" id="UP000694556">
    <property type="component" value="Unassembled WGS sequence"/>
</dbReference>
<evidence type="ECO:0000259" key="2">
    <source>
        <dbReference type="PROSITE" id="PS50057"/>
    </source>
</evidence>
<dbReference type="AlphaFoldDB" id="A0A8C3C7V8"/>
<accession>A0A8C3C7V8</accession>
<protein>
    <recommendedName>
        <fullName evidence="2">FERM domain-containing protein</fullName>
    </recommendedName>
</protein>
<dbReference type="SUPFAM" id="SSF54236">
    <property type="entry name" value="Ubiquitin-like"/>
    <property type="match status" value="1"/>
</dbReference>
<keyword evidence="4" id="KW-1185">Reference proteome</keyword>
<dbReference type="InterPro" id="IPR000299">
    <property type="entry name" value="FERM_domain"/>
</dbReference>
<dbReference type="Gene3D" id="3.10.20.90">
    <property type="entry name" value="Phosphatidylinositol 3-kinase Catalytic Subunit, Chain A, domain 1"/>
    <property type="match status" value="1"/>
</dbReference>
<dbReference type="PANTHER" id="PTHR46221:SF1">
    <property type="entry name" value="FERM AND PDZ DOMAIN-CONTAINING PROTEIN 3"/>
    <property type="match status" value="1"/>
</dbReference>
<feature type="region of interest" description="Disordered" evidence="1">
    <location>
        <begin position="124"/>
        <end position="145"/>
    </location>
</feature>
<name>A0A8C3C7V8_CAIMO</name>
<proteinExistence type="predicted"/>
<dbReference type="InterPro" id="IPR029071">
    <property type="entry name" value="Ubiquitin-like_domsf"/>
</dbReference>
<dbReference type="PROSITE" id="PS50057">
    <property type="entry name" value="FERM_3"/>
    <property type="match status" value="1"/>
</dbReference>
<reference evidence="3" key="2">
    <citation type="submission" date="2025-09" db="UniProtKB">
        <authorList>
            <consortium name="Ensembl"/>
        </authorList>
    </citation>
    <scope>IDENTIFICATION</scope>
</reference>
<dbReference type="CDD" id="cd17169">
    <property type="entry name" value="FERM_F1_FRMPD3"/>
    <property type="match status" value="1"/>
</dbReference>